<reference evidence="5" key="1">
    <citation type="submission" date="2016-10" db="EMBL/GenBank/DDBJ databases">
        <authorList>
            <person name="Varghese N."/>
            <person name="Submissions S."/>
        </authorList>
    </citation>
    <scope>NUCLEOTIDE SEQUENCE [LARGE SCALE GENOMIC DNA]</scope>
    <source>
        <strain evidence="5">DSM 2179</strain>
    </source>
</reference>
<dbReference type="SUPFAM" id="SSF53187">
    <property type="entry name" value="Zn-dependent exopeptidases"/>
    <property type="match status" value="1"/>
</dbReference>
<gene>
    <name evidence="4" type="ORF">SAMN05660742_104218</name>
</gene>
<dbReference type="Gene3D" id="3.30.70.360">
    <property type="match status" value="1"/>
</dbReference>
<dbReference type="GO" id="GO:0050118">
    <property type="term" value="F:N-acetyldiaminopimelate deacetylase activity"/>
    <property type="evidence" value="ECO:0007669"/>
    <property type="project" value="UniProtKB-ARBA"/>
</dbReference>
<name>A0A1H6X441_9FIRM</name>
<dbReference type="STRING" id="84035.SAMN05660742_104218"/>
<dbReference type="InterPro" id="IPR011650">
    <property type="entry name" value="Peptidase_M20_dimer"/>
</dbReference>
<dbReference type="InterPro" id="IPR017439">
    <property type="entry name" value="Amidohydrolase"/>
</dbReference>
<feature type="domain" description="Peptidase M20 dimerisation" evidence="3">
    <location>
        <begin position="186"/>
        <end position="273"/>
    </location>
</feature>
<proteinExistence type="predicted"/>
<keyword evidence="2" id="KW-0479">Metal-binding</keyword>
<feature type="binding site" evidence="2">
    <location>
        <position position="101"/>
    </location>
    <ligand>
        <name>Mn(2+)</name>
        <dbReference type="ChEBI" id="CHEBI:29035"/>
        <label>2</label>
    </ligand>
</feature>
<dbReference type="GO" id="GO:0019877">
    <property type="term" value="P:diaminopimelate biosynthetic process"/>
    <property type="evidence" value="ECO:0007669"/>
    <property type="project" value="UniProtKB-ARBA"/>
</dbReference>
<sequence length="387" mass="41955">MTDIYSCAKQHYDWAVNLRRYFHVHPELSGQEYKTQEKICQELQLLGVSFYKAAKTGVIAEIKGGNPGKTIAIRTDIDALPLQDACGQDYQSENKGACHACGHDGHMAILFGTIRILNDVKADLAGTFRFLFQPSEEEFPSGAKELIAAGALDGIDAIIGAHIWQPVPLGTIGISYGNLMAAPDKFQIKITGKGGHGSMPEQTIDPILTAAQIILGLNTIVSRNIDPLDLGVVSVGSIHAGQAFNIIPETAVIEGTVRSFSEKIQKLIFNRIETITQGICAGNGATYTIDTVMERPAVINHPAYTKAIKDAVDLCESNIKAKEIAPVMSGEDFSYYLQQVPGAFFFIGTGSAKSTYPHHHPKFDIDEECILYGMEVMARAAILLAKS</sequence>
<dbReference type="SUPFAM" id="SSF55031">
    <property type="entry name" value="Bacterial exopeptidase dimerisation domain"/>
    <property type="match status" value="1"/>
</dbReference>
<feature type="binding site" evidence="2">
    <location>
        <position position="359"/>
    </location>
    <ligand>
        <name>Mn(2+)</name>
        <dbReference type="ChEBI" id="CHEBI:29035"/>
        <label>2</label>
    </ligand>
</feature>
<keyword evidence="2" id="KW-0464">Manganese</keyword>
<dbReference type="AlphaFoldDB" id="A0A1H6X441"/>
<dbReference type="PANTHER" id="PTHR11014:SF63">
    <property type="entry name" value="METALLOPEPTIDASE, PUTATIVE (AFU_ORTHOLOGUE AFUA_6G09600)-RELATED"/>
    <property type="match status" value="1"/>
</dbReference>
<dbReference type="FunFam" id="3.30.70.360:FF:000001">
    <property type="entry name" value="N-acetyldiaminopimelate deacetylase"/>
    <property type="match status" value="1"/>
</dbReference>
<dbReference type="NCBIfam" id="TIGR01891">
    <property type="entry name" value="amidohydrolases"/>
    <property type="match status" value="1"/>
</dbReference>
<dbReference type="Proteomes" id="UP000199662">
    <property type="component" value="Unassembled WGS sequence"/>
</dbReference>
<evidence type="ECO:0000256" key="2">
    <source>
        <dbReference type="PIRSR" id="PIRSR005962-1"/>
    </source>
</evidence>
<feature type="binding site" evidence="2">
    <location>
        <position position="162"/>
    </location>
    <ligand>
        <name>Mn(2+)</name>
        <dbReference type="ChEBI" id="CHEBI:29035"/>
        <label>2</label>
    </ligand>
</feature>
<dbReference type="PANTHER" id="PTHR11014">
    <property type="entry name" value="PEPTIDASE M20 FAMILY MEMBER"/>
    <property type="match status" value="1"/>
</dbReference>
<dbReference type="InterPro" id="IPR036264">
    <property type="entry name" value="Bact_exopeptidase_dim_dom"/>
</dbReference>
<dbReference type="Gene3D" id="3.40.630.10">
    <property type="entry name" value="Zn peptidases"/>
    <property type="match status" value="1"/>
</dbReference>
<dbReference type="InterPro" id="IPR002933">
    <property type="entry name" value="Peptidase_M20"/>
</dbReference>
<dbReference type="EMBL" id="FNZK01000004">
    <property type="protein sequence ID" value="SEJ22284.1"/>
    <property type="molecule type" value="Genomic_DNA"/>
</dbReference>
<protein>
    <submittedName>
        <fullName evidence="4">Amidohydrolase</fullName>
    </submittedName>
</protein>
<dbReference type="PIRSF" id="PIRSF005962">
    <property type="entry name" value="Pept_M20D_amidohydro"/>
    <property type="match status" value="1"/>
</dbReference>
<organism evidence="4 5">
    <name type="scientific">Propionispira arboris</name>
    <dbReference type="NCBI Taxonomy" id="84035"/>
    <lineage>
        <taxon>Bacteria</taxon>
        <taxon>Bacillati</taxon>
        <taxon>Bacillota</taxon>
        <taxon>Negativicutes</taxon>
        <taxon>Selenomonadales</taxon>
        <taxon>Selenomonadaceae</taxon>
        <taxon>Propionispira</taxon>
    </lineage>
</organism>
<dbReference type="Pfam" id="PF01546">
    <property type="entry name" value="Peptidase_M20"/>
    <property type="match status" value="1"/>
</dbReference>
<dbReference type="GO" id="GO:0046872">
    <property type="term" value="F:metal ion binding"/>
    <property type="evidence" value="ECO:0007669"/>
    <property type="project" value="UniProtKB-KW"/>
</dbReference>
<dbReference type="RefSeq" id="WP_091830090.1">
    <property type="nucleotide sequence ID" value="NZ_FNZK01000004.1"/>
</dbReference>
<evidence type="ECO:0000259" key="3">
    <source>
        <dbReference type="Pfam" id="PF07687"/>
    </source>
</evidence>
<dbReference type="Pfam" id="PF07687">
    <property type="entry name" value="M20_dimer"/>
    <property type="match status" value="1"/>
</dbReference>
<feature type="binding site" evidence="2">
    <location>
        <position position="137"/>
    </location>
    <ligand>
        <name>Mn(2+)</name>
        <dbReference type="ChEBI" id="CHEBI:29035"/>
        <label>2</label>
    </ligand>
</feature>
<comment type="cofactor">
    <cofactor evidence="2">
        <name>Mn(2+)</name>
        <dbReference type="ChEBI" id="CHEBI:29035"/>
    </cofactor>
    <text evidence="2">The Mn(2+) ion enhances activity.</text>
</comment>
<evidence type="ECO:0000256" key="1">
    <source>
        <dbReference type="ARBA" id="ARBA00022801"/>
    </source>
</evidence>
<accession>A0A1H6X441</accession>
<feature type="binding site" evidence="2">
    <location>
        <position position="103"/>
    </location>
    <ligand>
        <name>Mn(2+)</name>
        <dbReference type="ChEBI" id="CHEBI:29035"/>
        <label>2</label>
    </ligand>
</feature>
<keyword evidence="5" id="KW-1185">Reference proteome</keyword>
<evidence type="ECO:0000313" key="5">
    <source>
        <dbReference type="Proteomes" id="UP000199662"/>
    </source>
</evidence>
<keyword evidence="1 4" id="KW-0378">Hydrolase</keyword>
<evidence type="ECO:0000313" key="4">
    <source>
        <dbReference type="EMBL" id="SEJ22284.1"/>
    </source>
</evidence>